<comment type="pathway">
    <text evidence="2">Protein modification; protein glycosylation.</text>
</comment>
<feature type="non-terminal residue" evidence="6">
    <location>
        <position position="85"/>
    </location>
</feature>
<proteinExistence type="predicted"/>
<evidence type="ECO:0000313" key="7">
    <source>
        <dbReference type="Proteomes" id="UP000663851"/>
    </source>
</evidence>
<accession>A0A821DLL6</accession>
<keyword evidence="4" id="KW-0256">Endoplasmic reticulum</keyword>
<dbReference type="GO" id="GO:0005783">
    <property type="term" value="C:endoplasmic reticulum"/>
    <property type="evidence" value="ECO:0007669"/>
    <property type="project" value="UniProtKB-SubCell"/>
</dbReference>
<dbReference type="PANTHER" id="PTHR21420">
    <property type="entry name" value="GDP-FUCOSE PROTEIN O-FUCOSYLTRANSFERASE 1"/>
    <property type="match status" value="1"/>
</dbReference>
<comment type="subcellular location">
    <subcellularLocation>
        <location evidence="1">Endoplasmic reticulum</location>
    </subcellularLocation>
</comment>
<dbReference type="Proteomes" id="UP000663851">
    <property type="component" value="Unassembled WGS sequence"/>
</dbReference>
<dbReference type="EMBL" id="CAJOBO010015847">
    <property type="protein sequence ID" value="CAF4623020.1"/>
    <property type="molecule type" value="Genomic_DNA"/>
</dbReference>
<organism evidence="6 7">
    <name type="scientific">Rotaria socialis</name>
    <dbReference type="NCBI Taxonomy" id="392032"/>
    <lineage>
        <taxon>Eukaryota</taxon>
        <taxon>Metazoa</taxon>
        <taxon>Spiralia</taxon>
        <taxon>Gnathifera</taxon>
        <taxon>Rotifera</taxon>
        <taxon>Eurotatoria</taxon>
        <taxon>Bdelloidea</taxon>
        <taxon>Philodinida</taxon>
        <taxon>Philodinidae</taxon>
        <taxon>Rotaria</taxon>
    </lineage>
</organism>
<dbReference type="PANTHER" id="PTHR21420:SF10">
    <property type="entry name" value="GDP-FUCOSE PROTEIN O-FUCOSYLTRANSFERASE 1"/>
    <property type="match status" value="1"/>
</dbReference>
<name>A0A821DLL6_9BILA</name>
<comment type="caution">
    <text evidence="6">The sequence shown here is derived from an EMBL/GenBank/DDBJ whole genome shotgun (WGS) entry which is preliminary data.</text>
</comment>
<dbReference type="GO" id="GO:0046922">
    <property type="term" value="F:peptide-O-fucosyltransferase activity"/>
    <property type="evidence" value="ECO:0007669"/>
    <property type="project" value="InterPro"/>
</dbReference>
<protein>
    <submittedName>
        <fullName evidence="6">Uncharacterized protein</fullName>
    </submittedName>
</protein>
<dbReference type="GO" id="GO:0007219">
    <property type="term" value="P:Notch signaling pathway"/>
    <property type="evidence" value="ECO:0007669"/>
    <property type="project" value="InterPro"/>
</dbReference>
<sequence length="85" mass="9886">MIDEFRKLLGKKYNVKIIKYERPENQSLGEAAHIDLYILSIAEHAIVNCPSTFSAFAKRQRDIREKSTDFWGIENDKLTNEPKSD</sequence>
<evidence type="ECO:0000256" key="4">
    <source>
        <dbReference type="ARBA" id="ARBA00022824"/>
    </source>
</evidence>
<keyword evidence="5" id="KW-0325">Glycoprotein</keyword>
<evidence type="ECO:0000256" key="2">
    <source>
        <dbReference type="ARBA" id="ARBA00004922"/>
    </source>
</evidence>
<evidence type="ECO:0000256" key="1">
    <source>
        <dbReference type="ARBA" id="ARBA00004240"/>
    </source>
</evidence>
<reference evidence="6" key="1">
    <citation type="submission" date="2021-02" db="EMBL/GenBank/DDBJ databases">
        <authorList>
            <person name="Nowell W R."/>
        </authorList>
    </citation>
    <scope>NUCLEOTIDE SEQUENCE</scope>
</reference>
<dbReference type="UniPathway" id="UPA00378"/>
<gene>
    <name evidence="6" type="ORF">HFQ381_LOCUS34431</name>
</gene>
<keyword evidence="3" id="KW-0328">Glycosyltransferase</keyword>
<keyword evidence="3" id="KW-0808">Transferase</keyword>
<dbReference type="Gene3D" id="3.40.50.11350">
    <property type="match status" value="1"/>
</dbReference>
<evidence type="ECO:0000313" key="6">
    <source>
        <dbReference type="EMBL" id="CAF4623020.1"/>
    </source>
</evidence>
<evidence type="ECO:0000256" key="3">
    <source>
        <dbReference type="ARBA" id="ARBA00022676"/>
    </source>
</evidence>
<dbReference type="AlphaFoldDB" id="A0A821DLL6"/>
<evidence type="ECO:0000256" key="5">
    <source>
        <dbReference type="ARBA" id="ARBA00023180"/>
    </source>
</evidence>
<dbReference type="InterPro" id="IPR039922">
    <property type="entry name" value="POFUT1"/>
</dbReference>